<dbReference type="EMBL" id="AM421808">
    <property type="protein sequence ID" value="CAM10386.1"/>
    <property type="molecule type" value="Genomic_DNA"/>
</dbReference>
<organism evidence="2 3">
    <name type="scientific">Neisseria meningitidis serogroup C / serotype 2a (strain ATCC 700532 / DSM 15464 / FAM18)</name>
    <dbReference type="NCBI Taxonomy" id="272831"/>
    <lineage>
        <taxon>Bacteria</taxon>
        <taxon>Pseudomonadati</taxon>
        <taxon>Pseudomonadota</taxon>
        <taxon>Betaproteobacteria</taxon>
        <taxon>Neisseriales</taxon>
        <taxon>Neisseriaceae</taxon>
        <taxon>Neisseria</taxon>
    </lineage>
</organism>
<name>A1KU45_NEIMF</name>
<accession>A1KU45</accession>
<evidence type="ECO:0000256" key="1">
    <source>
        <dbReference type="SAM" id="SignalP"/>
    </source>
</evidence>
<evidence type="ECO:0000313" key="2">
    <source>
        <dbReference type="EMBL" id="CAM10386.1"/>
    </source>
</evidence>
<dbReference type="HOGENOM" id="CLU_170240_1_0_4"/>
<protein>
    <submittedName>
        <fullName evidence="2">Periplasmic protein</fullName>
    </submittedName>
</protein>
<dbReference type="KEGG" id="nmc:NMC1136"/>
<feature type="chain" id="PRO_5002636101" evidence="1">
    <location>
        <begin position="27"/>
        <end position="96"/>
    </location>
</feature>
<gene>
    <name evidence="2" type="ordered locus">NMC1136</name>
</gene>
<proteinExistence type="predicted"/>
<evidence type="ECO:0000313" key="3">
    <source>
        <dbReference type="Proteomes" id="UP000002286"/>
    </source>
</evidence>
<sequence length="96" mass="9680">MRKTMNIRTAFALCAIALSAAAAAYAKEIKIDANNTPYSEADAQKLAATAVGMGVKEPISLNGGSGSITVSGSSATQCVFKVGNGGALQIQGLNCK</sequence>
<dbReference type="AlphaFoldDB" id="A1KU45"/>
<dbReference type="Proteomes" id="UP000002286">
    <property type="component" value="Chromosome"/>
</dbReference>
<keyword evidence="1" id="KW-0732">Signal</keyword>
<feature type="signal peptide" evidence="1">
    <location>
        <begin position="1"/>
        <end position="26"/>
    </location>
</feature>
<reference evidence="2 3" key="1">
    <citation type="journal article" date="2007" name="PLoS Genet.">
        <title>Meningococcal genetic variation mechanisms viewed through comparative analysis of serogroup C strain FAM18.</title>
        <authorList>
            <person name="Bentley S.D."/>
            <person name="Vernikos G.S."/>
            <person name="Snyder L.A.S."/>
            <person name="Churcher C."/>
            <person name="Arrowsmith C."/>
            <person name="Chillingworth T."/>
            <person name="Cronin A."/>
            <person name="Davis P.H."/>
            <person name="Holroyd N.E."/>
            <person name="Jagels K."/>
            <person name="Maddison M."/>
            <person name="Moule S."/>
            <person name="Rabbinowitsch E."/>
            <person name="Sharp S."/>
            <person name="Unwin L."/>
            <person name="Whitehead S."/>
            <person name="Quail M.A."/>
            <person name="Achtman M."/>
            <person name="Barrell B."/>
            <person name="Saunders N.J."/>
            <person name="Parkhill J."/>
        </authorList>
    </citation>
    <scope>NUCLEOTIDE SEQUENCE [LARGE SCALE GENOMIC DNA]</scope>
    <source>
        <strain evidence="3">ATCC 700532 / DSM 15464 / FAM18</strain>
    </source>
</reference>